<dbReference type="RefSeq" id="WP_180155179.1">
    <property type="nucleotide sequence ID" value="NZ_JACCEM010000005.1"/>
</dbReference>
<name>A0A853FV19_9BURK</name>
<dbReference type="EMBL" id="JACCEM010000005">
    <property type="protein sequence ID" value="NYT49834.1"/>
    <property type="molecule type" value="Genomic_DNA"/>
</dbReference>
<comment type="caution">
    <text evidence="1">The sequence shown here is derived from an EMBL/GenBank/DDBJ whole genome shotgun (WGS) entry which is preliminary data.</text>
</comment>
<sequence>MSTWYILPNGNVKHPSGLELQPEQDWFPTQESMEAMFAAQRALGAPDELIVKRIMDMAADAERWLRDNVG</sequence>
<evidence type="ECO:0000313" key="1">
    <source>
        <dbReference type="EMBL" id="NYT49834.1"/>
    </source>
</evidence>
<reference evidence="1 2" key="1">
    <citation type="submission" date="2020-07" db="EMBL/GenBank/DDBJ databases">
        <title>Taxonomic revisions and descriptions of new bacterial species based on genomic comparisons in the high-G+C-content subgroup of the family Alcaligenaceae.</title>
        <authorList>
            <person name="Szabo A."/>
            <person name="Felfoldi T."/>
        </authorList>
    </citation>
    <scope>NUCLEOTIDE SEQUENCE [LARGE SCALE GENOMIC DNA]</scope>
    <source>
        <strain evidence="1 2">LMG 24012</strain>
    </source>
</reference>
<accession>A0A853FV19</accession>
<gene>
    <name evidence="1" type="ORF">H0A72_10995</name>
</gene>
<dbReference type="AlphaFoldDB" id="A0A853FV19"/>
<keyword evidence="2" id="KW-1185">Reference proteome</keyword>
<dbReference type="Proteomes" id="UP000559809">
    <property type="component" value="Unassembled WGS sequence"/>
</dbReference>
<protein>
    <submittedName>
        <fullName evidence="1">Uncharacterized protein</fullName>
    </submittedName>
</protein>
<organism evidence="1 2">
    <name type="scientific">Parapusillimonas granuli</name>
    <dbReference type="NCBI Taxonomy" id="380911"/>
    <lineage>
        <taxon>Bacteria</taxon>
        <taxon>Pseudomonadati</taxon>
        <taxon>Pseudomonadota</taxon>
        <taxon>Betaproteobacteria</taxon>
        <taxon>Burkholderiales</taxon>
        <taxon>Alcaligenaceae</taxon>
        <taxon>Parapusillimonas</taxon>
    </lineage>
</organism>
<evidence type="ECO:0000313" key="2">
    <source>
        <dbReference type="Proteomes" id="UP000559809"/>
    </source>
</evidence>
<proteinExistence type="predicted"/>